<dbReference type="Gene3D" id="3.20.20.80">
    <property type="entry name" value="Glycosidases"/>
    <property type="match status" value="1"/>
</dbReference>
<comment type="caution">
    <text evidence="7">The sequence shown here is derived from an EMBL/GenBank/DDBJ whole genome shotgun (WGS) entry which is preliminary data.</text>
</comment>
<dbReference type="Gene3D" id="2.60.40.10">
    <property type="entry name" value="Immunoglobulins"/>
    <property type="match status" value="3"/>
</dbReference>
<reference evidence="7 8" key="1">
    <citation type="submission" date="2019-06" db="EMBL/GenBank/DDBJ databases">
        <title>Wine fermentation using esterase from Monascus purpureus.</title>
        <authorList>
            <person name="Geng C."/>
            <person name="Zhang Y."/>
        </authorList>
    </citation>
    <scope>NUCLEOTIDE SEQUENCE [LARGE SCALE GENOMIC DNA]</scope>
    <source>
        <strain evidence="7">HQ1</strain>
    </source>
</reference>
<dbReference type="STRING" id="5098.A0A507QY64"/>
<dbReference type="Pfam" id="PF00703">
    <property type="entry name" value="Glyco_hydro_2"/>
    <property type="match status" value="1"/>
</dbReference>
<keyword evidence="8" id="KW-1185">Reference proteome</keyword>
<keyword evidence="3" id="KW-0326">Glycosidase</keyword>
<dbReference type="InterPro" id="IPR054593">
    <property type="entry name" value="Beta-mannosidase-like_N2"/>
</dbReference>
<dbReference type="SUPFAM" id="SSF51445">
    <property type="entry name" value="(Trans)glycosidases"/>
    <property type="match status" value="1"/>
</dbReference>
<dbReference type="InterPro" id="IPR043534">
    <property type="entry name" value="EBDG/EBM"/>
</dbReference>
<dbReference type="InterPro" id="IPR017853">
    <property type="entry name" value="GH"/>
</dbReference>
<evidence type="ECO:0000259" key="6">
    <source>
        <dbReference type="Pfam" id="PF22666"/>
    </source>
</evidence>
<dbReference type="UniPathway" id="UPA00280"/>
<feature type="domain" description="Exo-beta-D-glucosaminidase Ig-fold" evidence="5">
    <location>
        <begin position="729"/>
        <end position="848"/>
    </location>
</feature>
<dbReference type="GO" id="GO:0004553">
    <property type="term" value="F:hydrolase activity, hydrolyzing O-glycosyl compounds"/>
    <property type="evidence" value="ECO:0007669"/>
    <property type="project" value="InterPro"/>
</dbReference>
<dbReference type="OrthoDB" id="408532at2759"/>
<evidence type="ECO:0000259" key="5">
    <source>
        <dbReference type="Pfam" id="PF18368"/>
    </source>
</evidence>
<evidence type="ECO:0000256" key="3">
    <source>
        <dbReference type="ARBA" id="ARBA00023295"/>
    </source>
</evidence>
<evidence type="ECO:0000313" key="8">
    <source>
        <dbReference type="Proteomes" id="UP000319663"/>
    </source>
</evidence>
<dbReference type="InterPro" id="IPR036156">
    <property type="entry name" value="Beta-gal/glucu_dom_sf"/>
</dbReference>
<evidence type="ECO:0000256" key="2">
    <source>
        <dbReference type="ARBA" id="ARBA00022801"/>
    </source>
</evidence>
<evidence type="ECO:0000259" key="4">
    <source>
        <dbReference type="Pfam" id="PF00703"/>
    </source>
</evidence>
<comment type="similarity">
    <text evidence="1">Belongs to the glycosyl hydrolase 2 family.</text>
</comment>
<dbReference type="InterPro" id="IPR006102">
    <property type="entry name" value="Ig-like_GH2"/>
</dbReference>
<dbReference type="PANTHER" id="PTHR43536:SF1">
    <property type="entry name" value="MANNOSYLGLYCOPROTEIN ENDO-BETA-MANNOSIDASE"/>
    <property type="match status" value="1"/>
</dbReference>
<dbReference type="Gene3D" id="2.60.120.260">
    <property type="entry name" value="Galactose-binding domain-like"/>
    <property type="match status" value="1"/>
</dbReference>
<organism evidence="7 8">
    <name type="scientific">Monascus purpureus</name>
    <name type="common">Red mold</name>
    <name type="synonym">Monascus anka</name>
    <dbReference type="NCBI Taxonomy" id="5098"/>
    <lineage>
        <taxon>Eukaryota</taxon>
        <taxon>Fungi</taxon>
        <taxon>Dikarya</taxon>
        <taxon>Ascomycota</taxon>
        <taxon>Pezizomycotina</taxon>
        <taxon>Eurotiomycetes</taxon>
        <taxon>Eurotiomycetidae</taxon>
        <taxon>Eurotiales</taxon>
        <taxon>Aspergillaceae</taxon>
        <taxon>Monascus</taxon>
    </lineage>
</organism>
<dbReference type="Proteomes" id="UP000319663">
    <property type="component" value="Unassembled WGS sequence"/>
</dbReference>
<dbReference type="GO" id="GO:0005975">
    <property type="term" value="P:carbohydrate metabolic process"/>
    <property type="evidence" value="ECO:0007669"/>
    <property type="project" value="InterPro"/>
</dbReference>
<gene>
    <name evidence="7" type="ORF">MPDQ_004459</name>
</gene>
<feature type="domain" description="Beta-mannosidase-like galactose-binding" evidence="6">
    <location>
        <begin position="12"/>
        <end position="131"/>
    </location>
</feature>
<dbReference type="SUPFAM" id="SSF49303">
    <property type="entry name" value="beta-Galactosidase/glucuronidase domain"/>
    <property type="match status" value="3"/>
</dbReference>
<accession>A0A507QY64</accession>
<dbReference type="PANTHER" id="PTHR43536">
    <property type="entry name" value="MANNOSYLGLYCOPROTEIN ENDO-BETA-MANNOSIDASE"/>
    <property type="match status" value="1"/>
</dbReference>
<evidence type="ECO:0000313" key="7">
    <source>
        <dbReference type="EMBL" id="TQB74610.1"/>
    </source>
</evidence>
<dbReference type="AlphaFoldDB" id="A0A507QY64"/>
<evidence type="ECO:0000256" key="1">
    <source>
        <dbReference type="ARBA" id="ARBA00007401"/>
    </source>
</evidence>
<dbReference type="Pfam" id="PF18368">
    <property type="entry name" value="Ig_GlcNase"/>
    <property type="match status" value="1"/>
</dbReference>
<dbReference type="Pfam" id="PF22666">
    <property type="entry name" value="Glyco_hydro_2_N2"/>
    <property type="match status" value="1"/>
</dbReference>
<dbReference type="EMBL" id="VIFY01000029">
    <property type="protein sequence ID" value="TQB74610.1"/>
    <property type="molecule type" value="Genomic_DNA"/>
</dbReference>
<dbReference type="InterPro" id="IPR013783">
    <property type="entry name" value="Ig-like_fold"/>
</dbReference>
<protein>
    <submittedName>
        <fullName evidence="7">Uncharacterized protein</fullName>
    </submittedName>
</protein>
<feature type="domain" description="Glycoside hydrolase family 2 immunoglobulin-like beta-sandwich" evidence="4">
    <location>
        <begin position="174"/>
        <end position="282"/>
    </location>
</feature>
<dbReference type="InterPro" id="IPR008979">
    <property type="entry name" value="Galactose-bd-like_sf"/>
</dbReference>
<sequence length="859" mass="97455">MEVLSLPGYNVSSWYSVGSRGTVMVGLIESGVYNETELFYSDNLQKIIQNRSTFYSPWLYRMEFDAGSKFPDGMHLYLTTHGITAQADIFVNGALVASHKTQQGSFVGWKYDIAASIREGLNCILIKTYPASYHRDFAIGFADWNPYPPDNGTGVWRNVELSASGAVSISPPRVITTFQQPDASQVDIIVTAEITNHQPRTVVGMVTGVIESENKDQVLRMAQFFMLNAHESRSIALTTKLDKPHVWWPASWGEQPLYTVLLNVTTVDNHPSNVRTRSFGIRHVTSHLNSYNDREFTVNGYPFQVLGAGYSPDIFLRFDENRVRKIFKHALNMGLNTVRLEGKLEQPELYELADRMGIMVLPGWECCDKWEAFDYNDDNKALRWDENDYTIAENSMRHEAMQLQNHPSVLAFLVGSDYWPDDTATEVYLSALRKMDWQAPIIASASKRGSPKQLEGSGMKMVGPYDWVPPNYWYESEEDAEGGAFGFGSELGAGVGTPELSSLRKFLSPKDLEDLWTNLDKGLFHMSNDDSQFWQRSIYNKGLVERYGQPSSLEDYVLKAQVMDYEATRAQFEAFSIRQSAQRPATGMIYWMLNSAWPNLHWQLFDYYLNAGGAYFGAKVGCRTEHVAYDYVSQGIYIINHTKSTKANRTVTIDLIDMQGRPLFHHNETVVTSPLSSTLVSTIPEISQTVFLRLILQNSARDIHDDPLSRNIYWLSENRDVLDSENATWYSTPVLEYADYTALSELEDVTVKGRLKTRINQDYDQEKDGEVEVFGLVDLQNESDSLPAFFVRMILLDAETQNEVLPVYWSDNHVTLWPGESLNVSFTVELKREIADSGLLVAVDGWNVERFTLDTEGDA</sequence>
<name>A0A507QY64_MONPU</name>
<proteinExistence type="inferred from homology"/>
<dbReference type="InterPro" id="IPR041351">
    <property type="entry name" value="Ig_GlcNase"/>
</dbReference>
<dbReference type="SUPFAM" id="SSF49785">
    <property type="entry name" value="Galactose-binding domain-like"/>
    <property type="match status" value="1"/>
</dbReference>
<keyword evidence="2" id="KW-0378">Hydrolase</keyword>